<accession>A0A136A1U4</accession>
<dbReference type="CDD" id="cd00093">
    <property type="entry name" value="HTH_XRE"/>
    <property type="match status" value="1"/>
</dbReference>
<comment type="caution">
    <text evidence="4">The sequence shown here is derived from an EMBL/GenBank/DDBJ whole genome shotgun (WGS) entry which is preliminary data.</text>
</comment>
<dbReference type="RefSeq" id="WP_068376176.1">
    <property type="nucleotide sequence ID" value="NZ_LSNE01000005.1"/>
</dbReference>
<keyword evidence="1" id="KW-0238">DNA-binding</keyword>
<keyword evidence="2" id="KW-1133">Transmembrane helix</keyword>
<dbReference type="SUPFAM" id="SSF47413">
    <property type="entry name" value="lambda repressor-like DNA-binding domains"/>
    <property type="match status" value="1"/>
</dbReference>
<dbReference type="Proteomes" id="UP000070299">
    <property type="component" value="Unassembled WGS sequence"/>
</dbReference>
<name>A0A136A1U4_9ALTE</name>
<reference evidence="5" key="1">
    <citation type="submission" date="2016-02" db="EMBL/GenBank/DDBJ databases">
        <authorList>
            <person name="Schultz-Johansen M."/>
            <person name="Glaring M.A."/>
            <person name="Bech P.K."/>
            <person name="Stougaard P."/>
        </authorList>
    </citation>
    <scope>NUCLEOTIDE SEQUENCE [LARGE SCALE GENOMIC DNA]</scope>
    <source>
        <strain evidence="5">S66</strain>
    </source>
</reference>
<dbReference type="OrthoDB" id="6193561at2"/>
<dbReference type="PROSITE" id="PS50943">
    <property type="entry name" value="HTH_CROC1"/>
    <property type="match status" value="1"/>
</dbReference>
<keyword evidence="2" id="KW-0472">Membrane</keyword>
<evidence type="ECO:0000256" key="1">
    <source>
        <dbReference type="ARBA" id="ARBA00023125"/>
    </source>
</evidence>
<dbReference type="Pfam" id="PF01381">
    <property type="entry name" value="HTH_3"/>
    <property type="match status" value="1"/>
</dbReference>
<dbReference type="PANTHER" id="PTHR46558:SF11">
    <property type="entry name" value="HTH-TYPE TRANSCRIPTIONAL REGULATOR XRE"/>
    <property type="match status" value="1"/>
</dbReference>
<feature type="transmembrane region" description="Helical" evidence="2">
    <location>
        <begin position="98"/>
        <end position="117"/>
    </location>
</feature>
<evidence type="ECO:0000259" key="3">
    <source>
        <dbReference type="PROSITE" id="PS50943"/>
    </source>
</evidence>
<dbReference type="InterPro" id="IPR001387">
    <property type="entry name" value="Cro/C1-type_HTH"/>
</dbReference>
<evidence type="ECO:0000313" key="4">
    <source>
        <dbReference type="EMBL" id="KXI29120.1"/>
    </source>
</evidence>
<keyword evidence="5" id="KW-1185">Reference proteome</keyword>
<evidence type="ECO:0000313" key="5">
    <source>
        <dbReference type="Proteomes" id="UP000070299"/>
    </source>
</evidence>
<dbReference type="PANTHER" id="PTHR46558">
    <property type="entry name" value="TRACRIPTIONAL REGULATORY PROTEIN-RELATED-RELATED"/>
    <property type="match status" value="1"/>
</dbReference>
<proteinExistence type="predicted"/>
<sequence length="240" mass="27780">MTLGKRIRNLRAHHNLSQPELAEKIGIEQSYLSKLENDKSLPSNEIFNNILRAFNLSLEQFLIDFEPGSTLENLKLIPDVAQHYGFKQKVNMQQQRRFLYISSLLIVLATSIFYIGYSKVVFPERHYEYESEGVVLAGENQDIFHNWRRLMPVEQAKNQDTVDKLQVEMEQRKQQTILISPTNRGKQFVVAVDGGTRLYQINTPILVPQSINAWLQVLGVLLFSGGIMGFVLERRIYKLR</sequence>
<dbReference type="STRING" id="1799789.AX660_13245"/>
<protein>
    <recommendedName>
        <fullName evidence="3">HTH cro/C1-type domain-containing protein</fullName>
    </recommendedName>
</protein>
<dbReference type="InterPro" id="IPR010982">
    <property type="entry name" value="Lambda_DNA-bd_dom_sf"/>
</dbReference>
<gene>
    <name evidence="4" type="ORF">AX660_13245</name>
</gene>
<organism evidence="4 5">
    <name type="scientific">Paraglaciecola hydrolytica</name>
    <dbReference type="NCBI Taxonomy" id="1799789"/>
    <lineage>
        <taxon>Bacteria</taxon>
        <taxon>Pseudomonadati</taxon>
        <taxon>Pseudomonadota</taxon>
        <taxon>Gammaproteobacteria</taxon>
        <taxon>Alteromonadales</taxon>
        <taxon>Alteromonadaceae</taxon>
        <taxon>Paraglaciecola</taxon>
    </lineage>
</organism>
<dbReference type="GO" id="GO:0003677">
    <property type="term" value="F:DNA binding"/>
    <property type="evidence" value="ECO:0007669"/>
    <property type="project" value="UniProtKB-KW"/>
</dbReference>
<evidence type="ECO:0000256" key="2">
    <source>
        <dbReference type="SAM" id="Phobius"/>
    </source>
</evidence>
<feature type="transmembrane region" description="Helical" evidence="2">
    <location>
        <begin position="213"/>
        <end position="232"/>
    </location>
</feature>
<dbReference type="EMBL" id="LSNE01000005">
    <property type="protein sequence ID" value="KXI29120.1"/>
    <property type="molecule type" value="Genomic_DNA"/>
</dbReference>
<dbReference type="AlphaFoldDB" id="A0A136A1U4"/>
<feature type="domain" description="HTH cro/C1-type" evidence="3">
    <location>
        <begin position="7"/>
        <end position="61"/>
    </location>
</feature>
<keyword evidence="2" id="KW-0812">Transmembrane</keyword>
<dbReference type="SMART" id="SM00530">
    <property type="entry name" value="HTH_XRE"/>
    <property type="match status" value="1"/>
</dbReference>
<dbReference type="Gene3D" id="1.10.260.40">
    <property type="entry name" value="lambda repressor-like DNA-binding domains"/>
    <property type="match status" value="1"/>
</dbReference>